<keyword evidence="3 5" id="KW-0460">Magnesium</keyword>
<proteinExistence type="predicted"/>
<dbReference type="SUPFAM" id="SSF51621">
    <property type="entry name" value="Phosphoenolpyruvate/pyruvate domain"/>
    <property type="match status" value="1"/>
</dbReference>
<comment type="cofactor">
    <cofactor evidence="1">
        <name>Mg(2+)</name>
        <dbReference type="ChEBI" id="CHEBI:18420"/>
    </cofactor>
</comment>
<evidence type="ECO:0000256" key="3">
    <source>
        <dbReference type="ARBA" id="ARBA00022842"/>
    </source>
</evidence>
<dbReference type="EMBL" id="SMLA01000024">
    <property type="protein sequence ID" value="TDD87287.1"/>
    <property type="molecule type" value="Genomic_DNA"/>
</dbReference>
<dbReference type="InterPro" id="IPR005000">
    <property type="entry name" value="Aldolase/citrate-lyase_domain"/>
</dbReference>
<feature type="binding site" evidence="5">
    <location>
        <position position="136"/>
    </location>
    <ligand>
        <name>Mg(2+)</name>
        <dbReference type="ChEBI" id="CHEBI:18420"/>
    </ligand>
</feature>
<dbReference type="RefSeq" id="WP_132684148.1">
    <property type="nucleotide sequence ID" value="NZ_SMLA01000024.1"/>
</dbReference>
<evidence type="ECO:0000313" key="7">
    <source>
        <dbReference type="EMBL" id="TDD87287.1"/>
    </source>
</evidence>
<dbReference type="Pfam" id="PF03328">
    <property type="entry name" value="HpcH_HpaI"/>
    <property type="match status" value="1"/>
</dbReference>
<feature type="binding site" evidence="4">
    <location>
        <position position="136"/>
    </location>
    <ligand>
        <name>substrate</name>
    </ligand>
</feature>
<dbReference type="GO" id="GO:0016829">
    <property type="term" value="F:lyase activity"/>
    <property type="evidence" value="ECO:0007669"/>
    <property type="project" value="UniProtKB-KW"/>
</dbReference>
<accession>A0A4V2YWY7</accession>
<evidence type="ECO:0000313" key="8">
    <source>
        <dbReference type="Proteomes" id="UP000294723"/>
    </source>
</evidence>
<dbReference type="Gene3D" id="3.20.20.60">
    <property type="entry name" value="Phosphoenolpyruvate-binding domains"/>
    <property type="match status" value="1"/>
</dbReference>
<organism evidence="7 8">
    <name type="scientific">Saccharopolyspora karakumensis</name>
    <dbReference type="NCBI Taxonomy" id="2530386"/>
    <lineage>
        <taxon>Bacteria</taxon>
        <taxon>Bacillati</taxon>
        <taxon>Actinomycetota</taxon>
        <taxon>Actinomycetes</taxon>
        <taxon>Pseudonocardiales</taxon>
        <taxon>Pseudonocardiaceae</taxon>
        <taxon>Saccharopolyspora</taxon>
    </lineage>
</organism>
<dbReference type="InterPro" id="IPR040442">
    <property type="entry name" value="Pyrv_kinase-like_dom_sf"/>
</dbReference>
<evidence type="ECO:0000256" key="2">
    <source>
        <dbReference type="ARBA" id="ARBA00022723"/>
    </source>
</evidence>
<evidence type="ECO:0000259" key="6">
    <source>
        <dbReference type="Pfam" id="PF03328"/>
    </source>
</evidence>
<protein>
    <submittedName>
        <fullName evidence="7">CoA ester lyase</fullName>
    </submittedName>
</protein>
<dbReference type="GO" id="GO:0006107">
    <property type="term" value="P:oxaloacetate metabolic process"/>
    <property type="evidence" value="ECO:0007669"/>
    <property type="project" value="TreeGrafter"/>
</dbReference>
<dbReference type="InterPro" id="IPR015813">
    <property type="entry name" value="Pyrv/PenolPyrv_kinase-like_dom"/>
</dbReference>
<dbReference type="PIRSF" id="PIRSF015582">
    <property type="entry name" value="Cit_lyase_B"/>
    <property type="match status" value="1"/>
</dbReference>
<dbReference type="Proteomes" id="UP000294723">
    <property type="component" value="Unassembled WGS sequence"/>
</dbReference>
<comment type="caution">
    <text evidence="7">The sequence shown here is derived from an EMBL/GenBank/DDBJ whole genome shotgun (WGS) entry which is preliminary data.</text>
</comment>
<evidence type="ECO:0000256" key="5">
    <source>
        <dbReference type="PIRSR" id="PIRSR015582-2"/>
    </source>
</evidence>
<dbReference type="PANTHER" id="PTHR32308:SF0">
    <property type="entry name" value="HPCH_HPAI ALDOLASE_CITRATE LYASE DOMAIN-CONTAINING PROTEIN"/>
    <property type="match status" value="1"/>
</dbReference>
<dbReference type="InterPro" id="IPR011206">
    <property type="entry name" value="Citrate_lyase_beta/mcl1/mcl2"/>
</dbReference>
<evidence type="ECO:0000256" key="1">
    <source>
        <dbReference type="ARBA" id="ARBA00001946"/>
    </source>
</evidence>
<keyword evidence="7" id="KW-0456">Lyase</keyword>
<keyword evidence="2 5" id="KW-0479">Metal-binding</keyword>
<dbReference type="GO" id="GO:0000287">
    <property type="term" value="F:magnesium ion binding"/>
    <property type="evidence" value="ECO:0007669"/>
    <property type="project" value="TreeGrafter"/>
</dbReference>
<gene>
    <name evidence="7" type="ORF">E1202_17085</name>
</gene>
<reference evidence="7 8" key="1">
    <citation type="submission" date="2019-03" db="EMBL/GenBank/DDBJ databases">
        <title>Draft genome sequences of novel Actinobacteria.</title>
        <authorList>
            <person name="Sahin N."/>
            <person name="Ay H."/>
            <person name="Saygin H."/>
        </authorList>
    </citation>
    <scope>NUCLEOTIDE SEQUENCE [LARGE SCALE GENOMIC DNA]</scope>
    <source>
        <strain evidence="7 8">5K548</strain>
    </source>
</reference>
<feature type="domain" description="HpcH/HpaI aldolase/citrate lyase" evidence="6">
    <location>
        <begin position="12"/>
        <end position="231"/>
    </location>
</feature>
<evidence type="ECO:0000256" key="4">
    <source>
        <dbReference type="PIRSR" id="PIRSR015582-1"/>
    </source>
</evidence>
<feature type="binding site" evidence="4">
    <location>
        <position position="72"/>
    </location>
    <ligand>
        <name>substrate</name>
    </ligand>
</feature>
<dbReference type="PANTHER" id="PTHR32308">
    <property type="entry name" value="LYASE BETA SUBUNIT, PUTATIVE (AFU_ORTHOLOGUE AFUA_4G13030)-RELATED"/>
    <property type="match status" value="1"/>
</dbReference>
<sequence length="294" mass="30210">MDDTTGFRPQRCCLSVPGTDPGMIGKAVRAGADEVVVDLEDSVPPHRKAAAREQVVEWLSTAEAPGVALAVRVNPAGSPWCHADVEACARVRGLPFSLVLPKVETVGDLAFADRLLTGVEAAAGRTEPLGLQALIETATGLTNVTEIAAGSDRLRAVILGYADLAASLGRSGTPVPGAWLPSQHAVLTAARAAGIAAVDGPHLGVGTGEDFSGEVERAANLGFDGKWVIHPRQVAPVIAAFTPDEGEVRHARQVLDELAAAHRDASGAVALDGQMIDEAVAVAARRTLAKAGAA</sequence>
<name>A0A4V2YWY7_9PSEU</name>
<feature type="binding site" evidence="5">
    <location>
        <position position="163"/>
    </location>
    <ligand>
        <name>Mg(2+)</name>
        <dbReference type="ChEBI" id="CHEBI:18420"/>
    </ligand>
</feature>
<dbReference type="AlphaFoldDB" id="A0A4V2YWY7"/>
<keyword evidence="8" id="KW-1185">Reference proteome</keyword>